<evidence type="ECO:0000259" key="2">
    <source>
        <dbReference type="Pfam" id="PF00857"/>
    </source>
</evidence>
<proteinExistence type="predicted"/>
<dbReference type="RefSeq" id="WP_076433054.1">
    <property type="nucleotide sequence ID" value="NZ_FTNI01000002.1"/>
</dbReference>
<dbReference type="Pfam" id="PF00857">
    <property type="entry name" value="Isochorismatase"/>
    <property type="match status" value="1"/>
</dbReference>
<dbReference type="PANTHER" id="PTHR43540">
    <property type="entry name" value="PEROXYUREIDOACRYLATE/UREIDOACRYLATE AMIDOHYDROLASE-RELATED"/>
    <property type="match status" value="1"/>
</dbReference>
<dbReference type="Gene3D" id="3.40.50.850">
    <property type="entry name" value="Isochorismatase-like"/>
    <property type="match status" value="1"/>
</dbReference>
<feature type="domain" description="Isochorismatase-like" evidence="2">
    <location>
        <begin position="7"/>
        <end position="164"/>
    </location>
</feature>
<evidence type="ECO:0000256" key="1">
    <source>
        <dbReference type="ARBA" id="ARBA00022801"/>
    </source>
</evidence>
<dbReference type="OrthoDB" id="9814140at2"/>
<dbReference type="GO" id="GO:0008908">
    <property type="term" value="F:isochorismatase activity"/>
    <property type="evidence" value="ECO:0007669"/>
    <property type="project" value="InterPro"/>
</dbReference>
<dbReference type="SUPFAM" id="SSF52499">
    <property type="entry name" value="Isochorismatase-like hydrolases"/>
    <property type="match status" value="1"/>
</dbReference>
<dbReference type="EMBL" id="FTNI01000002">
    <property type="protein sequence ID" value="SIQ56353.1"/>
    <property type="molecule type" value="Genomic_DNA"/>
</dbReference>
<dbReference type="Proteomes" id="UP000186096">
    <property type="component" value="Unassembled WGS sequence"/>
</dbReference>
<accession>A0A1N6TSP5</accession>
<dbReference type="STRING" id="58117.SAMN05421833_102466"/>
<dbReference type="InterPro" id="IPR036380">
    <property type="entry name" value="Isochorismatase-like_sf"/>
</dbReference>
<keyword evidence="4" id="KW-1185">Reference proteome</keyword>
<dbReference type="InterPro" id="IPR050272">
    <property type="entry name" value="Isochorismatase-like_hydrls"/>
</dbReference>
<organism evidence="3 4">
    <name type="scientific">Microbispora rosea</name>
    <dbReference type="NCBI Taxonomy" id="58117"/>
    <lineage>
        <taxon>Bacteria</taxon>
        <taxon>Bacillati</taxon>
        <taxon>Actinomycetota</taxon>
        <taxon>Actinomycetes</taxon>
        <taxon>Streptosporangiales</taxon>
        <taxon>Streptosporangiaceae</taxon>
        <taxon>Microbispora</taxon>
    </lineage>
</organism>
<dbReference type="InterPro" id="IPR016291">
    <property type="entry name" value="Isochorismatase"/>
</dbReference>
<evidence type="ECO:0000313" key="3">
    <source>
        <dbReference type="EMBL" id="SIQ56353.1"/>
    </source>
</evidence>
<dbReference type="AlphaFoldDB" id="A0A1N6TSP5"/>
<dbReference type="PRINTS" id="PR01398">
    <property type="entry name" value="ISCHRISMTASE"/>
</dbReference>
<dbReference type="PANTHER" id="PTHR43540:SF7">
    <property type="entry name" value="ISOCHORISMATASE FAMILY PROTEIN YECD"/>
    <property type="match status" value="1"/>
</dbReference>
<name>A0A1N6TSP5_9ACTN</name>
<gene>
    <name evidence="3" type="ORF">SAMN05421833_102466</name>
</gene>
<evidence type="ECO:0000313" key="4">
    <source>
        <dbReference type="Proteomes" id="UP000186096"/>
    </source>
</evidence>
<keyword evidence="1" id="KW-0378">Hydrolase</keyword>
<dbReference type="CDD" id="cd00431">
    <property type="entry name" value="cysteine_hydrolases"/>
    <property type="match status" value="1"/>
</dbReference>
<sequence>MLDTRKTALVVIDLMPRIVALDAAPYSGPEVVRQSLRLVGAFHGAGSLVVQVRVERPGVAEQPPGSSFVAEMEPQDGDLEIVKRAINAFHETGLQEELRDRGIATLVLAGIATNWGVEGTGRAASDYDYELLFAEDAMTSFTEEQHTFAVTQIFPRLGTVTTVEKILGSLA</sequence>
<dbReference type="InterPro" id="IPR000868">
    <property type="entry name" value="Isochorismatase-like_dom"/>
</dbReference>
<protein>
    <submittedName>
        <fullName evidence="3">Nicotinamidase-related amidase</fullName>
    </submittedName>
</protein>
<reference evidence="4" key="1">
    <citation type="submission" date="2017-01" db="EMBL/GenBank/DDBJ databases">
        <authorList>
            <person name="Varghese N."/>
            <person name="Submissions S."/>
        </authorList>
    </citation>
    <scope>NUCLEOTIDE SEQUENCE [LARGE SCALE GENOMIC DNA]</scope>
    <source>
        <strain evidence="4">ATCC 12950</strain>
    </source>
</reference>